<protein>
    <submittedName>
        <fullName evidence="3">Uncharacterized protein</fullName>
    </submittedName>
</protein>
<reference evidence="3 4" key="1">
    <citation type="submission" date="2017-04" db="EMBL/GenBank/DDBJ databases">
        <authorList>
            <person name="Afonso C.L."/>
            <person name="Miller P.J."/>
            <person name="Scott M.A."/>
            <person name="Spackman E."/>
            <person name="Goraichik I."/>
            <person name="Dimitrov K.M."/>
            <person name="Suarez D.L."/>
            <person name="Swayne D.E."/>
        </authorList>
    </citation>
    <scope>NUCLEOTIDE SEQUENCE [LARGE SCALE GENOMIC DNA]</scope>
    <source>
        <strain evidence="3 4">USBA 355</strain>
    </source>
</reference>
<feature type="transmembrane region" description="Helical" evidence="2">
    <location>
        <begin position="255"/>
        <end position="275"/>
    </location>
</feature>
<evidence type="ECO:0000256" key="2">
    <source>
        <dbReference type="SAM" id="Phobius"/>
    </source>
</evidence>
<sequence length="699" mass="73422">MARPLSALPPADRSSLGLAFLAGLAALAVNLGLLDLVRRGVEFELSLQLAGILYTLANMAGALAIAVRVGDPLRRLLLLAGWFLFATAVFPSLGFLGPLGALPAAAIGLAAAVLSWRAGLPRPVAPWAVALLLVAVLGLGLLSVAGYQAVEQQTHFFLPEFARLGILHKDPLTFLSLAALIRNGSLPGAVLDGVQHVPYHFGVHYFFVGLAELTGVTTAKAFVVGQQLTAIPLLLFYAALATAELLRLRGEPAPLALPLAVGLVMALPGLVWLVAYYSESSTVSAPLLFLALPLVAAWRPEAVQRPWTAVAGVFLIALVSIVLKVTTALMLLQLAVYLLLSLFLRPSRAAAAFVGLGLLAVLLAAAVWPRLAGVPLTVDFRQAPGFGALGNEIDWAASLVAAATLLHLLRRLVAGAGAGFAGAGRGGGLAALWLLFCAAPFGMVAIGNLQLVTNARYLFNDVILVSGLVMATDAAGLIAWALRGRSARLMQAAYAGLAVLLLGLFLATLEHGRMPPSEAVARTDALVERICAQPGVACPADSRFLTRRLSAESERTIAEATGGRLIEVARELVARGAQAFFVPPSAADVWDFLLHFKPRPIENLQFLPAMTGRPMLLGLPPAARGIPLTMVRGALLGDYGDANRSREINDAALCRHALERRIDTVGIIDRLTPSPRTRLLRCGSGELSGPAEGTDSTRG</sequence>
<evidence type="ECO:0000313" key="3">
    <source>
        <dbReference type="EMBL" id="SME98775.1"/>
    </source>
</evidence>
<feature type="transmembrane region" description="Helical" evidence="2">
    <location>
        <begin position="52"/>
        <end position="69"/>
    </location>
</feature>
<feature type="transmembrane region" description="Helical" evidence="2">
    <location>
        <begin position="430"/>
        <end position="451"/>
    </location>
</feature>
<feature type="transmembrane region" description="Helical" evidence="2">
    <location>
        <begin position="388"/>
        <end position="409"/>
    </location>
</feature>
<organism evidence="3 4">
    <name type="scientific">Tistlia consotensis USBA 355</name>
    <dbReference type="NCBI Taxonomy" id="560819"/>
    <lineage>
        <taxon>Bacteria</taxon>
        <taxon>Pseudomonadati</taxon>
        <taxon>Pseudomonadota</taxon>
        <taxon>Alphaproteobacteria</taxon>
        <taxon>Rhodospirillales</taxon>
        <taxon>Rhodovibrionaceae</taxon>
        <taxon>Tistlia</taxon>
    </lineage>
</organism>
<keyword evidence="2" id="KW-0472">Membrane</keyword>
<gene>
    <name evidence="3" type="ORF">SAMN05428998_102206</name>
</gene>
<feature type="transmembrane region" description="Helical" evidence="2">
    <location>
        <begin position="282"/>
        <end position="298"/>
    </location>
</feature>
<proteinExistence type="predicted"/>
<feature type="transmembrane region" description="Helical" evidence="2">
    <location>
        <begin position="230"/>
        <end position="249"/>
    </location>
</feature>
<feature type="region of interest" description="Disordered" evidence="1">
    <location>
        <begin position="679"/>
        <end position="699"/>
    </location>
</feature>
<feature type="transmembrane region" description="Helical" evidence="2">
    <location>
        <begin position="463"/>
        <end position="482"/>
    </location>
</feature>
<dbReference type="AlphaFoldDB" id="A0A1Y6BDU4"/>
<dbReference type="RefSeq" id="WP_085121277.1">
    <property type="nucleotide sequence ID" value="NZ_FWZX01000002.1"/>
</dbReference>
<feature type="transmembrane region" description="Helical" evidence="2">
    <location>
        <begin position="101"/>
        <end position="120"/>
    </location>
</feature>
<evidence type="ECO:0000256" key="1">
    <source>
        <dbReference type="SAM" id="MobiDB-lite"/>
    </source>
</evidence>
<feature type="transmembrane region" description="Helical" evidence="2">
    <location>
        <begin position="349"/>
        <end position="368"/>
    </location>
</feature>
<feature type="transmembrane region" description="Helical" evidence="2">
    <location>
        <begin position="76"/>
        <end position="95"/>
    </location>
</feature>
<feature type="transmembrane region" description="Helical" evidence="2">
    <location>
        <begin position="489"/>
        <end position="509"/>
    </location>
</feature>
<dbReference type="Proteomes" id="UP000192917">
    <property type="component" value="Unassembled WGS sequence"/>
</dbReference>
<keyword evidence="4" id="KW-1185">Reference proteome</keyword>
<evidence type="ECO:0000313" key="4">
    <source>
        <dbReference type="Proteomes" id="UP000192917"/>
    </source>
</evidence>
<feature type="transmembrane region" description="Helical" evidence="2">
    <location>
        <begin position="310"/>
        <end position="340"/>
    </location>
</feature>
<keyword evidence="2" id="KW-0812">Transmembrane</keyword>
<keyword evidence="2" id="KW-1133">Transmembrane helix</keyword>
<feature type="transmembrane region" description="Helical" evidence="2">
    <location>
        <begin position="127"/>
        <end position="150"/>
    </location>
</feature>
<dbReference type="EMBL" id="FWZX01000002">
    <property type="protein sequence ID" value="SME98775.1"/>
    <property type="molecule type" value="Genomic_DNA"/>
</dbReference>
<name>A0A1Y6BDU4_9PROT</name>
<accession>A0A1Y6BDU4</accession>
<dbReference type="STRING" id="560819.SAMN05428998_102206"/>